<dbReference type="SUPFAM" id="SSF54786">
    <property type="entry name" value="YcfA/nrd intein domain"/>
    <property type="match status" value="1"/>
</dbReference>
<dbReference type="EMBL" id="CP096115">
    <property type="protein sequence ID" value="UUX91803.1"/>
    <property type="molecule type" value="Genomic_DNA"/>
</dbReference>
<proteinExistence type="predicted"/>
<dbReference type="GO" id="GO:0016787">
    <property type="term" value="F:hydrolase activity"/>
    <property type="evidence" value="ECO:0007669"/>
    <property type="project" value="UniProtKB-KW"/>
</dbReference>
<dbReference type="AlphaFoldDB" id="A0A9E7PKL6"/>
<dbReference type="GO" id="GO:0004519">
    <property type="term" value="F:endonuclease activity"/>
    <property type="evidence" value="ECO:0007669"/>
    <property type="project" value="UniProtKB-KW"/>
</dbReference>
<keyword evidence="5" id="KW-0694">RNA-binding</keyword>
<keyword evidence="4" id="KW-0378">Hydrolase</keyword>
<gene>
    <name evidence="7" type="ORF">L6E24_10580</name>
</gene>
<dbReference type="Gene3D" id="3.30.920.30">
    <property type="entry name" value="Hypothetical protein"/>
    <property type="match status" value="1"/>
</dbReference>
<reference evidence="7" key="1">
    <citation type="submission" date="2022-04" db="EMBL/GenBank/DDBJ databases">
        <title>Complete genome of Methanoplanus endosymbiosus DSM 3599.</title>
        <authorList>
            <person name="Chen S.-C."/>
            <person name="You Y.-T."/>
            <person name="Zhou Y.-Z."/>
            <person name="Lai M.-C."/>
        </authorList>
    </citation>
    <scope>NUCLEOTIDE SEQUENCE</scope>
    <source>
        <strain evidence="7">DSM 3599</strain>
    </source>
</reference>
<keyword evidence="1" id="KW-1277">Toxin-antitoxin system</keyword>
<evidence type="ECO:0000313" key="7">
    <source>
        <dbReference type="EMBL" id="UUX91803.1"/>
    </source>
</evidence>
<accession>A0A9E7PKL6</accession>
<keyword evidence="2" id="KW-0540">Nuclease</keyword>
<evidence type="ECO:0000256" key="6">
    <source>
        <dbReference type="ARBA" id="ARBA00023016"/>
    </source>
</evidence>
<evidence type="ECO:0000256" key="3">
    <source>
        <dbReference type="ARBA" id="ARBA00022759"/>
    </source>
</evidence>
<evidence type="ECO:0000256" key="5">
    <source>
        <dbReference type="ARBA" id="ARBA00022884"/>
    </source>
</evidence>
<dbReference type="Pfam" id="PF07927">
    <property type="entry name" value="HicA_toxin"/>
    <property type="match status" value="1"/>
</dbReference>
<dbReference type="KEGG" id="mend:L6E24_10580"/>
<dbReference type="GO" id="GO:0003729">
    <property type="term" value="F:mRNA binding"/>
    <property type="evidence" value="ECO:0007669"/>
    <property type="project" value="InterPro"/>
</dbReference>
<dbReference type="RefSeq" id="WP_257741953.1">
    <property type="nucleotide sequence ID" value="NZ_CP096115.1"/>
</dbReference>
<evidence type="ECO:0000256" key="1">
    <source>
        <dbReference type="ARBA" id="ARBA00022649"/>
    </source>
</evidence>
<protein>
    <submittedName>
        <fullName evidence="7">Type II toxin-antitoxin system HicA family toxin</fullName>
    </submittedName>
</protein>
<evidence type="ECO:0000313" key="8">
    <source>
        <dbReference type="Proteomes" id="UP001060368"/>
    </source>
</evidence>
<dbReference type="GeneID" id="74308151"/>
<keyword evidence="3" id="KW-0255">Endonuclease</keyword>
<dbReference type="InterPro" id="IPR012933">
    <property type="entry name" value="HicA_mRNA_interferase"/>
</dbReference>
<sequence length="78" mass="8756">MPKLPRASGEKHIHALKKDGWKINHIEGSRYILIKDGLNVHLSIPVHSGKTMGPGLLKRIINKAGLTTEEYCKLFNNK</sequence>
<dbReference type="InterPro" id="IPR038570">
    <property type="entry name" value="HicA_sf"/>
</dbReference>
<keyword evidence="8" id="KW-1185">Reference proteome</keyword>
<keyword evidence="6" id="KW-0346">Stress response</keyword>
<dbReference type="Proteomes" id="UP001060368">
    <property type="component" value="Chromosome"/>
</dbReference>
<organism evidence="7 8">
    <name type="scientific">Methanoplanus endosymbiosus</name>
    <dbReference type="NCBI Taxonomy" id="33865"/>
    <lineage>
        <taxon>Archaea</taxon>
        <taxon>Methanobacteriati</taxon>
        <taxon>Methanobacteriota</taxon>
        <taxon>Stenosarchaea group</taxon>
        <taxon>Methanomicrobia</taxon>
        <taxon>Methanomicrobiales</taxon>
        <taxon>Methanomicrobiaceae</taxon>
        <taxon>Methanoplanus</taxon>
    </lineage>
</organism>
<name>A0A9E7PKL6_9EURY</name>
<evidence type="ECO:0000256" key="4">
    <source>
        <dbReference type="ARBA" id="ARBA00022801"/>
    </source>
</evidence>
<evidence type="ECO:0000256" key="2">
    <source>
        <dbReference type="ARBA" id="ARBA00022722"/>
    </source>
</evidence>